<dbReference type="RefSeq" id="WP_076782392.1">
    <property type="nucleotide sequence ID" value="NZ_FTPU01000008.1"/>
</dbReference>
<keyword evidence="2" id="KW-1185">Reference proteome</keyword>
<reference evidence="2" key="1">
    <citation type="submission" date="2016-10" db="EMBL/GenBank/DDBJ databases">
        <authorList>
            <person name="Varghese N."/>
            <person name="Submissions S."/>
        </authorList>
    </citation>
    <scope>NUCLEOTIDE SEQUENCE [LARGE SCALE GENOMIC DNA]</scope>
    <source>
        <strain evidence="2">DSM 19482</strain>
    </source>
</reference>
<protein>
    <submittedName>
        <fullName evidence="1">Uncharacterized protein</fullName>
    </submittedName>
</protein>
<name>A0A1U7PX50_9FLAO</name>
<accession>A0A1U7PX50</accession>
<sequence length="80" mass="8618">MPVLLLLEVAKRFAKLLLTIVFFIGLAGVGAARAATISLIETESKTIMAKAGGDALFFKDGLNSKVGYLFIIKNINPTYE</sequence>
<dbReference type="Proteomes" id="UP000187261">
    <property type="component" value="Unassembled WGS sequence"/>
</dbReference>
<dbReference type="AlphaFoldDB" id="A0A1U7PX50"/>
<evidence type="ECO:0000313" key="2">
    <source>
        <dbReference type="Proteomes" id="UP000187261"/>
    </source>
</evidence>
<organism evidence="1 2">
    <name type="scientific">Epilithonimonas bovis DSM 19482</name>
    <dbReference type="NCBI Taxonomy" id="1121284"/>
    <lineage>
        <taxon>Bacteria</taxon>
        <taxon>Pseudomonadati</taxon>
        <taxon>Bacteroidota</taxon>
        <taxon>Flavobacteriia</taxon>
        <taxon>Flavobacteriales</taxon>
        <taxon>Weeksellaceae</taxon>
        <taxon>Chryseobacterium group</taxon>
        <taxon>Epilithonimonas</taxon>
    </lineage>
</organism>
<proteinExistence type="predicted"/>
<evidence type="ECO:0000313" key="1">
    <source>
        <dbReference type="EMBL" id="SIT96348.1"/>
    </source>
</evidence>
<dbReference type="EMBL" id="FTPU01000008">
    <property type="protein sequence ID" value="SIT96348.1"/>
    <property type="molecule type" value="Genomic_DNA"/>
</dbReference>
<gene>
    <name evidence="1" type="ORF">SAMN05660493_01025</name>
</gene>
<dbReference type="STRING" id="1121284.SAMN05660493_01025"/>